<feature type="transmembrane region" description="Helical" evidence="6">
    <location>
        <begin position="44"/>
        <end position="64"/>
    </location>
</feature>
<keyword evidence="5 6" id="KW-0472">Membrane</keyword>
<dbReference type="GO" id="GO:0016020">
    <property type="term" value="C:membrane"/>
    <property type="evidence" value="ECO:0007669"/>
    <property type="project" value="UniProtKB-SubCell"/>
</dbReference>
<evidence type="ECO:0000313" key="8">
    <source>
        <dbReference type="Proteomes" id="UP001374579"/>
    </source>
</evidence>
<protein>
    <recommendedName>
        <fullName evidence="9">Transmembrane protein 256 homolog</fullName>
    </recommendedName>
</protein>
<feature type="transmembrane region" description="Helical" evidence="6">
    <location>
        <begin position="132"/>
        <end position="150"/>
    </location>
</feature>
<evidence type="ECO:0000256" key="6">
    <source>
        <dbReference type="SAM" id="Phobius"/>
    </source>
</evidence>
<comment type="subcellular location">
    <subcellularLocation>
        <location evidence="1">Membrane</location>
        <topology evidence="1">Multi-pass membrane protein</topology>
    </subcellularLocation>
</comment>
<keyword evidence="8" id="KW-1185">Reference proteome</keyword>
<evidence type="ECO:0008006" key="9">
    <source>
        <dbReference type="Google" id="ProtNLM"/>
    </source>
</evidence>
<evidence type="ECO:0000256" key="3">
    <source>
        <dbReference type="ARBA" id="ARBA00022692"/>
    </source>
</evidence>
<evidence type="ECO:0000256" key="1">
    <source>
        <dbReference type="ARBA" id="ARBA00004141"/>
    </source>
</evidence>
<comment type="similarity">
    <text evidence="2">Belongs to the TMEM256 family.</text>
</comment>
<dbReference type="Pfam" id="PF04241">
    <property type="entry name" value="DUF423"/>
    <property type="match status" value="1"/>
</dbReference>
<sequence length="152" mass="16345">MAGLWSDLSAIASHIYGSLPGVPAPREVQKIIIKEVDSMIRTRSFVRIAGLSGALSVAMAAYGAHGFGQSDADGRLKMTYEIGNKMHMLHSVALLASPMARKPILVGTLLTVGMALFSGSCYYHALTGNQRVRYITPYGGMLLIFGWLAMVL</sequence>
<dbReference type="EMBL" id="JBAMIC010000024">
    <property type="protein sequence ID" value="KAK7090971.1"/>
    <property type="molecule type" value="Genomic_DNA"/>
</dbReference>
<evidence type="ECO:0000313" key="7">
    <source>
        <dbReference type="EMBL" id="KAK7090971.1"/>
    </source>
</evidence>
<dbReference type="AlphaFoldDB" id="A0AAN9AQ22"/>
<dbReference type="InterPro" id="IPR006696">
    <property type="entry name" value="DUF423"/>
</dbReference>
<accession>A0AAN9AQ22</accession>
<evidence type="ECO:0000256" key="5">
    <source>
        <dbReference type="ARBA" id="ARBA00023136"/>
    </source>
</evidence>
<comment type="caution">
    <text evidence="7">The sequence shown here is derived from an EMBL/GenBank/DDBJ whole genome shotgun (WGS) entry which is preliminary data.</text>
</comment>
<feature type="transmembrane region" description="Helical" evidence="6">
    <location>
        <begin position="104"/>
        <end position="125"/>
    </location>
</feature>
<gene>
    <name evidence="7" type="ORF">V1264_010699</name>
</gene>
<keyword evidence="3 6" id="KW-0812">Transmembrane</keyword>
<keyword evidence="4 6" id="KW-1133">Transmembrane helix</keyword>
<proteinExistence type="inferred from homology"/>
<name>A0AAN9AQ22_9CAEN</name>
<evidence type="ECO:0000256" key="2">
    <source>
        <dbReference type="ARBA" id="ARBA00006208"/>
    </source>
</evidence>
<organism evidence="7 8">
    <name type="scientific">Littorina saxatilis</name>
    <dbReference type="NCBI Taxonomy" id="31220"/>
    <lineage>
        <taxon>Eukaryota</taxon>
        <taxon>Metazoa</taxon>
        <taxon>Spiralia</taxon>
        <taxon>Lophotrochozoa</taxon>
        <taxon>Mollusca</taxon>
        <taxon>Gastropoda</taxon>
        <taxon>Caenogastropoda</taxon>
        <taxon>Littorinimorpha</taxon>
        <taxon>Littorinoidea</taxon>
        <taxon>Littorinidae</taxon>
        <taxon>Littorina</taxon>
    </lineage>
</organism>
<dbReference type="PANTHER" id="PTHR43461:SF1">
    <property type="entry name" value="TRANSMEMBRANE PROTEIN 256"/>
    <property type="match status" value="1"/>
</dbReference>
<reference evidence="7 8" key="1">
    <citation type="submission" date="2024-02" db="EMBL/GenBank/DDBJ databases">
        <title>Chromosome-scale genome assembly of the rough periwinkle Littorina saxatilis.</title>
        <authorList>
            <person name="De Jode A."/>
            <person name="Faria R."/>
            <person name="Formenti G."/>
            <person name="Sims Y."/>
            <person name="Smith T.P."/>
            <person name="Tracey A."/>
            <person name="Wood J.M.D."/>
            <person name="Zagrodzka Z.B."/>
            <person name="Johannesson K."/>
            <person name="Butlin R.K."/>
            <person name="Leder E.H."/>
        </authorList>
    </citation>
    <scope>NUCLEOTIDE SEQUENCE [LARGE SCALE GENOMIC DNA]</scope>
    <source>
        <strain evidence="7">Snail1</strain>
        <tissue evidence="7">Muscle</tissue>
    </source>
</reference>
<dbReference type="PANTHER" id="PTHR43461">
    <property type="entry name" value="TRANSMEMBRANE PROTEIN 256"/>
    <property type="match status" value="1"/>
</dbReference>
<evidence type="ECO:0000256" key="4">
    <source>
        <dbReference type="ARBA" id="ARBA00022989"/>
    </source>
</evidence>
<dbReference type="Proteomes" id="UP001374579">
    <property type="component" value="Unassembled WGS sequence"/>
</dbReference>